<evidence type="ECO:0000313" key="4">
    <source>
        <dbReference type="Proteomes" id="UP000255423"/>
    </source>
</evidence>
<keyword evidence="1 3" id="KW-0808">Transferase</keyword>
<dbReference type="Gene3D" id="3.40.630.30">
    <property type="match status" value="1"/>
</dbReference>
<sequence length="210" mass="24452">MGIEFGVLKREELSDAVELSFRAYEYYEYFLNFFPDLGLRHKVIRSVLYGTWRAILKKSHFLMAKVDGKIVGLAVLEDPHYKKPSDLQFLLHGWWNVYFSAGIKRVNAWVNMDETAGTPCHDYQHNGENIWYCSSLTVDPPYQGKGVGTQLVAFMEEYIREHGGKQLTLFTNSEKNLAFYKKNNFEVFDERDIAVRDGLKMRSWSVKKSL</sequence>
<evidence type="ECO:0000313" key="3">
    <source>
        <dbReference type="EMBL" id="SUQ24141.1"/>
    </source>
</evidence>
<dbReference type="InterPro" id="IPR016181">
    <property type="entry name" value="Acyl_CoA_acyltransferase"/>
</dbReference>
<dbReference type="CDD" id="cd04301">
    <property type="entry name" value="NAT_SF"/>
    <property type="match status" value="1"/>
</dbReference>
<name>A0A380S6L3_FIBSU</name>
<feature type="domain" description="N-acetyltransferase" evidence="2">
    <location>
        <begin position="3"/>
        <end position="202"/>
    </location>
</feature>
<dbReference type="EMBL" id="UHJL01000002">
    <property type="protein sequence ID" value="SUQ24141.1"/>
    <property type="molecule type" value="Genomic_DNA"/>
</dbReference>
<gene>
    <name evidence="3" type="ORF">SAMN05661053_1534</name>
</gene>
<evidence type="ECO:0000259" key="2">
    <source>
        <dbReference type="PROSITE" id="PS51186"/>
    </source>
</evidence>
<dbReference type="Proteomes" id="UP000255423">
    <property type="component" value="Unassembled WGS sequence"/>
</dbReference>
<dbReference type="InterPro" id="IPR000182">
    <property type="entry name" value="GNAT_dom"/>
</dbReference>
<dbReference type="PROSITE" id="PS51186">
    <property type="entry name" value="GNAT"/>
    <property type="match status" value="1"/>
</dbReference>
<dbReference type="SUPFAM" id="SSF55729">
    <property type="entry name" value="Acyl-CoA N-acyltransferases (Nat)"/>
    <property type="match status" value="1"/>
</dbReference>
<accession>A0A380S6L3</accession>
<evidence type="ECO:0000256" key="1">
    <source>
        <dbReference type="ARBA" id="ARBA00022679"/>
    </source>
</evidence>
<dbReference type="GO" id="GO:0008080">
    <property type="term" value="F:N-acetyltransferase activity"/>
    <property type="evidence" value="ECO:0007669"/>
    <property type="project" value="InterPro"/>
</dbReference>
<protein>
    <submittedName>
        <fullName evidence="3">Acetyltransferase (GNAT) family protein</fullName>
    </submittedName>
</protein>
<dbReference type="InterPro" id="IPR050769">
    <property type="entry name" value="NAT_camello-type"/>
</dbReference>
<dbReference type="RefSeq" id="WP_109572711.1">
    <property type="nucleotide sequence ID" value="NZ_UHJL01000002.1"/>
</dbReference>
<dbReference type="AlphaFoldDB" id="A0A380S6L3"/>
<dbReference type="PANTHER" id="PTHR13947:SF37">
    <property type="entry name" value="LD18367P"/>
    <property type="match status" value="1"/>
</dbReference>
<proteinExistence type="predicted"/>
<reference evidence="3 4" key="1">
    <citation type="submission" date="2017-08" db="EMBL/GenBank/DDBJ databases">
        <authorList>
            <person name="de Groot N.N."/>
        </authorList>
    </citation>
    <scope>NUCLEOTIDE SEQUENCE [LARGE SCALE GENOMIC DNA]</scope>
    <source>
        <strain evidence="3 4">HM2</strain>
    </source>
</reference>
<dbReference type="PANTHER" id="PTHR13947">
    <property type="entry name" value="GNAT FAMILY N-ACETYLTRANSFERASE"/>
    <property type="match status" value="1"/>
</dbReference>
<organism evidence="3 4">
    <name type="scientific">Fibrobacter succinogenes</name>
    <name type="common">Bacteroides succinogenes</name>
    <dbReference type="NCBI Taxonomy" id="833"/>
    <lineage>
        <taxon>Bacteria</taxon>
        <taxon>Pseudomonadati</taxon>
        <taxon>Fibrobacterota</taxon>
        <taxon>Fibrobacteria</taxon>
        <taxon>Fibrobacterales</taxon>
        <taxon>Fibrobacteraceae</taxon>
        <taxon>Fibrobacter</taxon>
    </lineage>
</organism>
<dbReference type="Pfam" id="PF00583">
    <property type="entry name" value="Acetyltransf_1"/>
    <property type="match status" value="1"/>
</dbReference>